<dbReference type="GO" id="GO:0016746">
    <property type="term" value="F:acyltransferase activity"/>
    <property type="evidence" value="ECO:0007669"/>
    <property type="project" value="UniProtKB-KW"/>
</dbReference>
<dbReference type="EC" id="2.3.-.-" evidence="5"/>
<comment type="caution">
    <text evidence="5">The sequence shown here is derived from an EMBL/GenBank/DDBJ whole genome shotgun (WGS) entry which is preliminary data.</text>
</comment>
<keyword evidence="2 5" id="KW-0012">Acyltransferase</keyword>
<name>A0ABW6WUW6_9ACTN</name>
<evidence type="ECO:0000256" key="2">
    <source>
        <dbReference type="ARBA" id="ARBA00023315"/>
    </source>
</evidence>
<dbReference type="EMBL" id="JBIAZU010000010">
    <property type="protein sequence ID" value="MFF5297056.1"/>
    <property type="molecule type" value="Genomic_DNA"/>
</dbReference>
<keyword evidence="1 5" id="KW-0808">Transferase</keyword>
<feature type="domain" description="N-acetyltransferase" evidence="4">
    <location>
        <begin position="8"/>
        <end position="170"/>
    </location>
</feature>
<dbReference type="InterPro" id="IPR016181">
    <property type="entry name" value="Acyl_CoA_acyltransferase"/>
</dbReference>
<protein>
    <submittedName>
        <fullName evidence="5">GNAT family N-acetyltransferase</fullName>
        <ecNumber evidence="5">2.3.-.-</ecNumber>
    </submittedName>
</protein>
<gene>
    <name evidence="5" type="ORF">ACFY35_47135</name>
</gene>
<reference evidence="5 6" key="1">
    <citation type="submission" date="2024-10" db="EMBL/GenBank/DDBJ databases">
        <title>The Natural Products Discovery Center: Release of the First 8490 Sequenced Strains for Exploring Actinobacteria Biosynthetic Diversity.</title>
        <authorList>
            <person name="Kalkreuter E."/>
            <person name="Kautsar S.A."/>
            <person name="Yang D."/>
            <person name="Bader C.D."/>
            <person name="Teijaro C.N."/>
            <person name="Fluegel L."/>
            <person name="Davis C.M."/>
            <person name="Simpson J.R."/>
            <person name="Lauterbach L."/>
            <person name="Steele A.D."/>
            <person name="Gui C."/>
            <person name="Meng S."/>
            <person name="Li G."/>
            <person name="Viehrig K."/>
            <person name="Ye F."/>
            <person name="Su P."/>
            <person name="Kiefer A.F."/>
            <person name="Nichols A."/>
            <person name="Cepeda A.J."/>
            <person name="Yan W."/>
            <person name="Fan B."/>
            <person name="Jiang Y."/>
            <person name="Adhikari A."/>
            <person name="Zheng C.-J."/>
            <person name="Schuster L."/>
            <person name="Cowan T.M."/>
            <person name="Smanski M.J."/>
            <person name="Chevrette M.G."/>
            <person name="De Carvalho L.P.S."/>
            <person name="Shen B."/>
        </authorList>
    </citation>
    <scope>NUCLEOTIDE SEQUENCE [LARGE SCALE GENOMIC DNA]</scope>
    <source>
        <strain evidence="5 6">NPDC000087</strain>
    </source>
</reference>
<evidence type="ECO:0000259" key="4">
    <source>
        <dbReference type="PROSITE" id="PS51186"/>
    </source>
</evidence>
<proteinExistence type="predicted"/>
<dbReference type="Proteomes" id="UP001602245">
    <property type="component" value="Unassembled WGS sequence"/>
</dbReference>
<dbReference type="RefSeq" id="WP_020514369.1">
    <property type="nucleotide sequence ID" value="NZ_JBIAZU010000010.1"/>
</dbReference>
<dbReference type="PANTHER" id="PTHR43072:SF23">
    <property type="entry name" value="UPF0039 PROTEIN C11D3.02C"/>
    <property type="match status" value="1"/>
</dbReference>
<sequence length="196" mass="21481">MNPLPESVEVRRGTPRDAATLLALQHRLDAQSRFMLLEPGERADDPAAVARRLGDQLGFDILAFHHDIAVGWAQVEVQPWARVRHIGYVVLGVDREHHARGVGTRLMKAAVHEAGVAGLTRLELTVMTDNAPAIRLYLRHGFVVEGVRRRAIMRGSGQYVDELSMGLLLPGPTSRQSPVGAGRAPRRSASPSAVRR</sequence>
<evidence type="ECO:0000256" key="3">
    <source>
        <dbReference type="SAM" id="MobiDB-lite"/>
    </source>
</evidence>
<feature type="compositionally biased region" description="Low complexity" evidence="3">
    <location>
        <begin position="178"/>
        <end position="196"/>
    </location>
</feature>
<dbReference type="PROSITE" id="PS51186">
    <property type="entry name" value="GNAT"/>
    <property type="match status" value="1"/>
</dbReference>
<dbReference type="Gene3D" id="3.40.630.30">
    <property type="match status" value="1"/>
</dbReference>
<evidence type="ECO:0000256" key="1">
    <source>
        <dbReference type="ARBA" id="ARBA00022679"/>
    </source>
</evidence>
<keyword evidence="6" id="KW-1185">Reference proteome</keyword>
<organism evidence="5 6">
    <name type="scientific">Paractinoplanes globisporus</name>
    <dbReference type="NCBI Taxonomy" id="113565"/>
    <lineage>
        <taxon>Bacteria</taxon>
        <taxon>Bacillati</taxon>
        <taxon>Actinomycetota</taxon>
        <taxon>Actinomycetes</taxon>
        <taxon>Micromonosporales</taxon>
        <taxon>Micromonosporaceae</taxon>
        <taxon>Paractinoplanes</taxon>
    </lineage>
</organism>
<dbReference type="InterPro" id="IPR000182">
    <property type="entry name" value="GNAT_dom"/>
</dbReference>
<feature type="region of interest" description="Disordered" evidence="3">
    <location>
        <begin position="173"/>
        <end position="196"/>
    </location>
</feature>
<accession>A0ABW6WUW6</accession>
<evidence type="ECO:0000313" key="6">
    <source>
        <dbReference type="Proteomes" id="UP001602245"/>
    </source>
</evidence>
<dbReference type="Pfam" id="PF00583">
    <property type="entry name" value="Acetyltransf_1"/>
    <property type="match status" value="1"/>
</dbReference>
<dbReference type="CDD" id="cd04301">
    <property type="entry name" value="NAT_SF"/>
    <property type="match status" value="1"/>
</dbReference>
<dbReference type="SUPFAM" id="SSF55729">
    <property type="entry name" value="Acyl-CoA N-acyltransferases (Nat)"/>
    <property type="match status" value="1"/>
</dbReference>
<evidence type="ECO:0000313" key="5">
    <source>
        <dbReference type="EMBL" id="MFF5297056.1"/>
    </source>
</evidence>
<dbReference type="PANTHER" id="PTHR43072">
    <property type="entry name" value="N-ACETYLTRANSFERASE"/>
    <property type="match status" value="1"/>
</dbReference>